<name>A0A346XYJ0_9ACTN</name>
<dbReference type="InterPro" id="IPR001131">
    <property type="entry name" value="Peptidase_M24B_aminopep-P_CS"/>
</dbReference>
<feature type="domain" description="Creatinase N-terminal" evidence="4">
    <location>
        <begin position="15"/>
        <end position="146"/>
    </location>
</feature>
<dbReference type="PRINTS" id="PR00599">
    <property type="entry name" value="MAPEPTIDASE"/>
</dbReference>
<dbReference type="KEGG" id="euz:DVS28_a2607"/>
<organism evidence="5 6">
    <name type="scientific">Euzebya pacifica</name>
    <dbReference type="NCBI Taxonomy" id="1608957"/>
    <lineage>
        <taxon>Bacteria</taxon>
        <taxon>Bacillati</taxon>
        <taxon>Actinomycetota</taxon>
        <taxon>Nitriliruptoria</taxon>
        <taxon>Euzebyales</taxon>
    </lineage>
</organism>
<keyword evidence="5" id="KW-0031">Aminopeptidase</keyword>
<dbReference type="Pfam" id="PF00557">
    <property type="entry name" value="Peptidase_M24"/>
    <property type="match status" value="1"/>
</dbReference>
<gene>
    <name evidence="5" type="ORF">DVS28_a2607</name>
</gene>
<dbReference type="Gene3D" id="3.40.350.10">
    <property type="entry name" value="Creatinase/prolidase N-terminal domain"/>
    <property type="match status" value="1"/>
</dbReference>
<dbReference type="RefSeq" id="WP_216826003.1">
    <property type="nucleotide sequence ID" value="NZ_CP031165.1"/>
</dbReference>
<dbReference type="InterPro" id="IPR000587">
    <property type="entry name" value="Creatinase_N"/>
</dbReference>
<dbReference type="CDD" id="cd01092">
    <property type="entry name" value="APP-like"/>
    <property type="match status" value="1"/>
</dbReference>
<keyword evidence="6" id="KW-1185">Reference proteome</keyword>
<proteinExistence type="predicted"/>
<dbReference type="Pfam" id="PF01321">
    <property type="entry name" value="Creatinase_N"/>
    <property type="match status" value="1"/>
</dbReference>
<dbReference type="PANTHER" id="PTHR46112:SF3">
    <property type="entry name" value="AMINOPEPTIDASE YPDF"/>
    <property type="match status" value="1"/>
</dbReference>
<keyword evidence="5" id="KW-0645">Protease</keyword>
<dbReference type="InterPro" id="IPR036005">
    <property type="entry name" value="Creatinase/aminopeptidase-like"/>
</dbReference>
<dbReference type="InterPro" id="IPR001714">
    <property type="entry name" value="Pept_M24_MAP"/>
</dbReference>
<dbReference type="PANTHER" id="PTHR46112">
    <property type="entry name" value="AMINOPEPTIDASE"/>
    <property type="match status" value="1"/>
</dbReference>
<dbReference type="InterPro" id="IPR050659">
    <property type="entry name" value="Peptidase_M24B"/>
</dbReference>
<evidence type="ECO:0000256" key="1">
    <source>
        <dbReference type="ARBA" id="ARBA00022723"/>
    </source>
</evidence>
<keyword evidence="2" id="KW-0378">Hydrolase</keyword>
<evidence type="ECO:0000313" key="6">
    <source>
        <dbReference type="Proteomes" id="UP000264006"/>
    </source>
</evidence>
<dbReference type="EMBL" id="CP031165">
    <property type="protein sequence ID" value="AXV07287.1"/>
    <property type="molecule type" value="Genomic_DNA"/>
</dbReference>
<keyword evidence="1" id="KW-0479">Metal-binding</keyword>
<dbReference type="SUPFAM" id="SSF53092">
    <property type="entry name" value="Creatinase/prolidase N-terminal domain"/>
    <property type="match status" value="1"/>
</dbReference>
<sequence length="376" mass="39550">MSATTHTAPTTSTSRLDRAVTAMEAAGVRALLIGPGADLRHLIGYDTHPLERMTLLVAAADGNHLLVVPELERARAEAAGVGVPVHGFGETDDPFALVAAHLDGGRADEAIGVGDQLWARFVLGLQDAMPGATWTPASAVTRQVRMAKTPEEVAGLRAAGRAIDAVHAQVPGLLRPGRTEDEVGRDIAEAMLAAGHDAIDFVIVGSGPNGASPHHETSDRVIQAGDAVVVDIGGPVDGWFSDCTRCYVVGEEPEGYAEAYAVLKAAQQAAVDHVRPGVTAESVDRAARQVITDAGYGEAFIHRTGHGIGLEVHEEPYIVEGNDLVLTEGMTFSIEPGIYLEGRFGMRLEDIVAVTADGVERLNAADHDRVMVPLNP</sequence>
<dbReference type="InterPro" id="IPR000994">
    <property type="entry name" value="Pept_M24"/>
</dbReference>
<dbReference type="SUPFAM" id="SSF55920">
    <property type="entry name" value="Creatinase/aminopeptidase"/>
    <property type="match status" value="1"/>
</dbReference>
<dbReference type="Gene3D" id="3.90.230.10">
    <property type="entry name" value="Creatinase/methionine aminopeptidase superfamily"/>
    <property type="match status" value="1"/>
</dbReference>
<dbReference type="PROSITE" id="PS00491">
    <property type="entry name" value="PROLINE_PEPTIDASE"/>
    <property type="match status" value="1"/>
</dbReference>
<dbReference type="Proteomes" id="UP000264006">
    <property type="component" value="Chromosome"/>
</dbReference>
<protein>
    <submittedName>
        <fullName evidence="5">Aminopeptidase YpdF (MP-, MA-, MS-, AP-, NP-specific)</fullName>
    </submittedName>
</protein>
<dbReference type="GO" id="GO:0008235">
    <property type="term" value="F:metalloexopeptidase activity"/>
    <property type="evidence" value="ECO:0007669"/>
    <property type="project" value="UniProtKB-ARBA"/>
</dbReference>
<dbReference type="AlphaFoldDB" id="A0A346XYJ0"/>
<evidence type="ECO:0000313" key="5">
    <source>
        <dbReference type="EMBL" id="AXV07287.1"/>
    </source>
</evidence>
<feature type="domain" description="Peptidase M24" evidence="3">
    <location>
        <begin position="155"/>
        <end position="356"/>
    </location>
</feature>
<evidence type="ECO:0000256" key="2">
    <source>
        <dbReference type="ARBA" id="ARBA00022801"/>
    </source>
</evidence>
<dbReference type="GO" id="GO:0046872">
    <property type="term" value="F:metal ion binding"/>
    <property type="evidence" value="ECO:0007669"/>
    <property type="project" value="UniProtKB-KW"/>
</dbReference>
<evidence type="ECO:0000259" key="4">
    <source>
        <dbReference type="Pfam" id="PF01321"/>
    </source>
</evidence>
<accession>A0A346XYJ0</accession>
<reference evidence="5 6" key="1">
    <citation type="submission" date="2018-09" db="EMBL/GenBank/DDBJ databases">
        <title>Complete genome sequence of Euzebya sp. DY32-46 isolated from seawater of Pacific Ocean.</title>
        <authorList>
            <person name="Xu L."/>
            <person name="Wu Y.-H."/>
            <person name="Xu X.-W."/>
        </authorList>
    </citation>
    <scope>NUCLEOTIDE SEQUENCE [LARGE SCALE GENOMIC DNA]</scope>
    <source>
        <strain evidence="5 6">DY32-46</strain>
    </source>
</reference>
<dbReference type="InterPro" id="IPR029149">
    <property type="entry name" value="Creatin/AminoP/Spt16_N"/>
</dbReference>
<dbReference type="GO" id="GO:0004177">
    <property type="term" value="F:aminopeptidase activity"/>
    <property type="evidence" value="ECO:0007669"/>
    <property type="project" value="UniProtKB-KW"/>
</dbReference>
<evidence type="ECO:0000259" key="3">
    <source>
        <dbReference type="Pfam" id="PF00557"/>
    </source>
</evidence>